<feature type="transmembrane region" description="Helical" evidence="7">
    <location>
        <begin position="159"/>
        <end position="180"/>
    </location>
</feature>
<dbReference type="PRINTS" id="PR00344">
    <property type="entry name" value="BCTRLSENSOR"/>
</dbReference>
<dbReference type="InterPro" id="IPR001610">
    <property type="entry name" value="PAC"/>
</dbReference>
<keyword evidence="3" id="KW-0597">Phosphoprotein</keyword>
<feature type="transmembrane region" description="Helical" evidence="7">
    <location>
        <begin position="86"/>
        <end position="109"/>
    </location>
</feature>
<dbReference type="SMART" id="SM00387">
    <property type="entry name" value="HATPase_c"/>
    <property type="match status" value="1"/>
</dbReference>
<sequence length="671" mass="76510">MLKEILTKSEKNKISILSKIDIIFIILSFTVCLTVIFAWISGNKSLLSILPNGATMKFNTALVLCLLTTTILLNKQNSLLTTYIHNAILVFVISVALITLLSYVDISIIDIDNIFVMDTLSQNNPGRMSPATAISSILASFGFIGLKSKNIKIKYTGEAFAFLTITICLIALISFILQIPISNKAIFFKTMAIHTSLLFMGISFSLLFNNKDSVFRKLFILDLVGSKLLRRLLPVIILFSIILSYTILLAINNNKIDSSFGLVFYTALSIPLIVGYISILAIDINKAAYERRELKHKLQNKNRDLEQFIEGLEKVTIIAKSTPDGYLKYVNDKFCEISKYSREELINQHFSIISSGFHSKDFYDSMWETITKGNIWTGDVKHKDKNGNYYWVYTGVVPFKDEKGNITENLIIKYDISQRKKQEKILKSKYVQQLEFKNKELEQFAYVASHDLQEPLRTIISFTQLMQESNYDNLDDLGKRSMNYVLDASERMSTLIKGLLDYSRLDKDHTLELIDCNELIKEVIEDLSKKIEETNTTIKYNELPTIVGYKLPLRLLFQNLISNSIKFTKEGVSPIIEIFAEKTKGKWQFSVKDNGIGIAENYQKKIFIIFQRLHNRTEYEGTGIGLAHCKKIVDLHGGDIWVNSVENNGSTFHFTIPKTKTNDKTKKHTTS</sequence>
<dbReference type="Pfam" id="PF13426">
    <property type="entry name" value="PAS_9"/>
    <property type="match status" value="1"/>
</dbReference>
<keyword evidence="10" id="KW-0067">ATP-binding</keyword>
<feature type="transmembrane region" description="Helical" evidence="7">
    <location>
        <begin position="129"/>
        <end position="147"/>
    </location>
</feature>
<protein>
    <recommendedName>
        <fullName evidence="2">histidine kinase</fullName>
        <ecNumber evidence="2">2.7.13.3</ecNumber>
    </recommendedName>
</protein>
<feature type="coiled-coil region" evidence="6">
    <location>
        <begin position="284"/>
        <end position="315"/>
    </location>
</feature>
<dbReference type="InterPro" id="IPR004358">
    <property type="entry name" value="Sig_transdc_His_kin-like_C"/>
</dbReference>
<name>A0ABW3JVA3_9FLAO</name>
<dbReference type="PROSITE" id="PS50109">
    <property type="entry name" value="HIS_KIN"/>
    <property type="match status" value="1"/>
</dbReference>
<evidence type="ECO:0000256" key="1">
    <source>
        <dbReference type="ARBA" id="ARBA00000085"/>
    </source>
</evidence>
<dbReference type="SUPFAM" id="SSF55785">
    <property type="entry name" value="PYP-like sensor domain (PAS domain)"/>
    <property type="match status" value="1"/>
</dbReference>
<evidence type="ECO:0000259" key="9">
    <source>
        <dbReference type="PROSITE" id="PS50113"/>
    </source>
</evidence>
<keyword evidence="5" id="KW-0418">Kinase</keyword>
<evidence type="ECO:0000256" key="2">
    <source>
        <dbReference type="ARBA" id="ARBA00012438"/>
    </source>
</evidence>
<gene>
    <name evidence="10" type="ORF">ACFQ1U_13285</name>
</gene>
<feature type="transmembrane region" description="Helical" evidence="7">
    <location>
        <begin position="228"/>
        <end position="251"/>
    </location>
</feature>
<feature type="domain" description="PAC" evidence="9">
    <location>
        <begin position="376"/>
        <end position="428"/>
    </location>
</feature>
<keyword evidence="6" id="KW-0175">Coiled coil</keyword>
<dbReference type="Pfam" id="PF02518">
    <property type="entry name" value="HATPase_c"/>
    <property type="match status" value="1"/>
</dbReference>
<keyword evidence="7" id="KW-0812">Transmembrane</keyword>
<dbReference type="SUPFAM" id="SSF47384">
    <property type="entry name" value="Homodimeric domain of signal transducing histidine kinase"/>
    <property type="match status" value="1"/>
</dbReference>
<dbReference type="InterPro" id="IPR000014">
    <property type="entry name" value="PAS"/>
</dbReference>
<keyword evidence="10" id="KW-0547">Nucleotide-binding</keyword>
<feature type="transmembrane region" description="Helical" evidence="7">
    <location>
        <begin position="54"/>
        <end position="74"/>
    </location>
</feature>
<dbReference type="SUPFAM" id="SSF55874">
    <property type="entry name" value="ATPase domain of HSP90 chaperone/DNA topoisomerase II/histidine kinase"/>
    <property type="match status" value="1"/>
</dbReference>
<evidence type="ECO:0000259" key="8">
    <source>
        <dbReference type="PROSITE" id="PS50109"/>
    </source>
</evidence>
<dbReference type="CDD" id="cd00082">
    <property type="entry name" value="HisKA"/>
    <property type="match status" value="1"/>
</dbReference>
<feature type="transmembrane region" description="Helical" evidence="7">
    <location>
        <begin position="186"/>
        <end position="208"/>
    </location>
</feature>
<dbReference type="Gene3D" id="3.30.450.20">
    <property type="entry name" value="PAS domain"/>
    <property type="match status" value="1"/>
</dbReference>
<evidence type="ECO:0000256" key="4">
    <source>
        <dbReference type="ARBA" id="ARBA00022679"/>
    </source>
</evidence>
<keyword evidence="11" id="KW-1185">Reference proteome</keyword>
<dbReference type="CDD" id="cd00130">
    <property type="entry name" value="PAS"/>
    <property type="match status" value="1"/>
</dbReference>
<dbReference type="InterPro" id="IPR000700">
    <property type="entry name" value="PAS-assoc_C"/>
</dbReference>
<comment type="catalytic activity">
    <reaction evidence="1">
        <text>ATP + protein L-histidine = ADP + protein N-phospho-L-histidine.</text>
        <dbReference type="EC" id="2.7.13.3"/>
    </reaction>
</comment>
<dbReference type="InterPro" id="IPR003661">
    <property type="entry name" value="HisK_dim/P_dom"/>
</dbReference>
<evidence type="ECO:0000313" key="10">
    <source>
        <dbReference type="EMBL" id="MFD0994180.1"/>
    </source>
</evidence>
<dbReference type="RefSeq" id="WP_386109191.1">
    <property type="nucleotide sequence ID" value="NZ_JBHTJR010000057.1"/>
</dbReference>
<dbReference type="InterPro" id="IPR052162">
    <property type="entry name" value="Sensor_kinase/Photoreceptor"/>
</dbReference>
<feature type="transmembrane region" description="Helical" evidence="7">
    <location>
        <begin position="263"/>
        <end position="282"/>
    </location>
</feature>
<evidence type="ECO:0000256" key="5">
    <source>
        <dbReference type="ARBA" id="ARBA00022777"/>
    </source>
</evidence>
<feature type="transmembrane region" description="Helical" evidence="7">
    <location>
        <begin position="20"/>
        <end position="42"/>
    </location>
</feature>
<dbReference type="PROSITE" id="PS50113">
    <property type="entry name" value="PAC"/>
    <property type="match status" value="1"/>
</dbReference>
<dbReference type="InterPro" id="IPR036097">
    <property type="entry name" value="HisK_dim/P_sf"/>
</dbReference>
<dbReference type="NCBIfam" id="TIGR00229">
    <property type="entry name" value="sensory_box"/>
    <property type="match status" value="1"/>
</dbReference>
<dbReference type="InterPro" id="IPR005467">
    <property type="entry name" value="His_kinase_dom"/>
</dbReference>
<proteinExistence type="predicted"/>
<keyword evidence="7" id="KW-0472">Membrane</keyword>
<dbReference type="InterPro" id="IPR036890">
    <property type="entry name" value="HATPase_C_sf"/>
</dbReference>
<evidence type="ECO:0000313" key="11">
    <source>
        <dbReference type="Proteomes" id="UP001597062"/>
    </source>
</evidence>
<dbReference type="GO" id="GO:0005524">
    <property type="term" value="F:ATP binding"/>
    <property type="evidence" value="ECO:0007669"/>
    <property type="project" value="UniProtKB-KW"/>
</dbReference>
<dbReference type="EMBL" id="JBHTJR010000057">
    <property type="protein sequence ID" value="MFD0994180.1"/>
    <property type="molecule type" value="Genomic_DNA"/>
</dbReference>
<dbReference type="EC" id="2.7.13.3" evidence="2"/>
<feature type="domain" description="Histidine kinase" evidence="8">
    <location>
        <begin position="447"/>
        <end position="660"/>
    </location>
</feature>
<dbReference type="Pfam" id="PF00512">
    <property type="entry name" value="HisKA"/>
    <property type="match status" value="1"/>
</dbReference>
<dbReference type="SMART" id="SM00086">
    <property type="entry name" value="PAC"/>
    <property type="match status" value="1"/>
</dbReference>
<dbReference type="InterPro" id="IPR003594">
    <property type="entry name" value="HATPase_dom"/>
</dbReference>
<dbReference type="InterPro" id="IPR035965">
    <property type="entry name" value="PAS-like_dom_sf"/>
</dbReference>
<dbReference type="Proteomes" id="UP001597062">
    <property type="component" value="Unassembled WGS sequence"/>
</dbReference>
<reference evidence="11" key="1">
    <citation type="journal article" date="2019" name="Int. J. Syst. Evol. Microbiol.">
        <title>The Global Catalogue of Microorganisms (GCM) 10K type strain sequencing project: providing services to taxonomists for standard genome sequencing and annotation.</title>
        <authorList>
            <consortium name="The Broad Institute Genomics Platform"/>
            <consortium name="The Broad Institute Genome Sequencing Center for Infectious Disease"/>
            <person name="Wu L."/>
            <person name="Ma J."/>
        </authorList>
    </citation>
    <scope>NUCLEOTIDE SEQUENCE [LARGE SCALE GENOMIC DNA]</scope>
    <source>
        <strain evidence="11">CCUG 60527</strain>
    </source>
</reference>
<comment type="caution">
    <text evidence="10">The sequence shown here is derived from an EMBL/GenBank/DDBJ whole genome shotgun (WGS) entry which is preliminary data.</text>
</comment>
<dbReference type="PANTHER" id="PTHR43304:SF1">
    <property type="entry name" value="PAC DOMAIN-CONTAINING PROTEIN"/>
    <property type="match status" value="1"/>
</dbReference>
<dbReference type="PANTHER" id="PTHR43304">
    <property type="entry name" value="PHYTOCHROME-LIKE PROTEIN CPH1"/>
    <property type="match status" value="1"/>
</dbReference>
<organism evidence="10 11">
    <name type="scientific">Tenacibaculum geojense</name>
    <dbReference type="NCBI Taxonomy" id="915352"/>
    <lineage>
        <taxon>Bacteria</taxon>
        <taxon>Pseudomonadati</taxon>
        <taxon>Bacteroidota</taxon>
        <taxon>Flavobacteriia</taxon>
        <taxon>Flavobacteriales</taxon>
        <taxon>Flavobacteriaceae</taxon>
        <taxon>Tenacibaculum</taxon>
    </lineage>
</organism>
<keyword evidence="7" id="KW-1133">Transmembrane helix</keyword>
<keyword evidence="4" id="KW-0808">Transferase</keyword>
<dbReference type="Gene3D" id="1.10.287.130">
    <property type="match status" value="1"/>
</dbReference>
<dbReference type="Gene3D" id="3.30.565.10">
    <property type="entry name" value="Histidine kinase-like ATPase, C-terminal domain"/>
    <property type="match status" value="1"/>
</dbReference>
<evidence type="ECO:0000256" key="6">
    <source>
        <dbReference type="SAM" id="Coils"/>
    </source>
</evidence>
<accession>A0ABW3JVA3</accession>
<dbReference type="SMART" id="SM00388">
    <property type="entry name" value="HisKA"/>
    <property type="match status" value="1"/>
</dbReference>
<evidence type="ECO:0000256" key="7">
    <source>
        <dbReference type="SAM" id="Phobius"/>
    </source>
</evidence>
<evidence type="ECO:0000256" key="3">
    <source>
        <dbReference type="ARBA" id="ARBA00022553"/>
    </source>
</evidence>